<keyword evidence="8" id="KW-1185">Reference proteome</keyword>
<evidence type="ECO:0000256" key="4">
    <source>
        <dbReference type="SAM" id="MobiDB-lite"/>
    </source>
</evidence>
<evidence type="ECO:0000259" key="6">
    <source>
        <dbReference type="PROSITE" id="PS01358"/>
    </source>
</evidence>
<organism evidence="7 8">
    <name type="scientific">Actinoplanes siamensis</name>
    <dbReference type="NCBI Taxonomy" id="1223317"/>
    <lineage>
        <taxon>Bacteria</taxon>
        <taxon>Bacillati</taxon>
        <taxon>Actinomycetota</taxon>
        <taxon>Actinomycetes</taxon>
        <taxon>Micromonosporales</taxon>
        <taxon>Micromonosporaceae</taxon>
        <taxon>Actinoplanes</taxon>
    </lineage>
</organism>
<dbReference type="EMBL" id="BOMW01000014">
    <property type="protein sequence ID" value="GIF03924.1"/>
    <property type="molecule type" value="Genomic_DNA"/>
</dbReference>
<evidence type="ECO:0000313" key="8">
    <source>
        <dbReference type="Proteomes" id="UP000629619"/>
    </source>
</evidence>
<name>A0A919TIQ8_9ACTN</name>
<dbReference type="GO" id="GO:0008270">
    <property type="term" value="F:zinc ion binding"/>
    <property type="evidence" value="ECO:0007669"/>
    <property type="project" value="UniProtKB-KW"/>
</dbReference>
<dbReference type="Proteomes" id="UP000629619">
    <property type="component" value="Unassembled WGS sequence"/>
</dbReference>
<proteinExistence type="predicted"/>
<feature type="region of interest" description="Disordered" evidence="4">
    <location>
        <begin position="124"/>
        <end position="153"/>
    </location>
</feature>
<dbReference type="PROSITE" id="PS01358">
    <property type="entry name" value="ZF_RANBP2_1"/>
    <property type="match status" value="1"/>
</dbReference>
<keyword evidence="3" id="KW-0862">Zinc</keyword>
<dbReference type="AlphaFoldDB" id="A0A919TIQ8"/>
<keyword evidence="5" id="KW-0472">Membrane</keyword>
<feature type="compositionally biased region" description="Low complexity" evidence="4">
    <location>
        <begin position="33"/>
        <end position="84"/>
    </location>
</feature>
<sequence length="297" mass="30475">MTSGWRCDDCLTVNGDPRKPCAACGGSRRRAEPSGPLSAPAWPPAGASWAPPSSAPASPAPPSSAAQAPPSWTAPAAGPGASAARTYHVSSRPPSHRLRLLLTTAVVIVGILVAVVLVVTNREQDGPDPGAARSVGAGSAQGGGPDRRDESEQADAAAARRMDALLTESIAGRRYLLEAIDQALACDTSAASRGMRAASQARTDLIAKAGDTDLAALPGGDDLKSGLIGFLRASYTADQAYLRWVRSADGCPSTGGAGFPAVERANAEARSRKTGFLADWNPVAERFGLPTRDVKSI</sequence>
<evidence type="ECO:0000256" key="5">
    <source>
        <dbReference type="SAM" id="Phobius"/>
    </source>
</evidence>
<evidence type="ECO:0000256" key="3">
    <source>
        <dbReference type="ARBA" id="ARBA00022833"/>
    </source>
</evidence>
<reference evidence="7" key="1">
    <citation type="submission" date="2021-01" db="EMBL/GenBank/DDBJ databases">
        <title>Whole genome shotgun sequence of Actinoplanes siamensis NBRC 109076.</title>
        <authorList>
            <person name="Komaki H."/>
            <person name="Tamura T."/>
        </authorList>
    </citation>
    <scope>NUCLEOTIDE SEQUENCE</scope>
    <source>
        <strain evidence="7">NBRC 109076</strain>
    </source>
</reference>
<feature type="region of interest" description="Disordered" evidence="4">
    <location>
        <begin position="15"/>
        <end position="88"/>
    </location>
</feature>
<evidence type="ECO:0000313" key="7">
    <source>
        <dbReference type="EMBL" id="GIF03924.1"/>
    </source>
</evidence>
<evidence type="ECO:0000256" key="1">
    <source>
        <dbReference type="ARBA" id="ARBA00022723"/>
    </source>
</evidence>
<evidence type="ECO:0000256" key="2">
    <source>
        <dbReference type="ARBA" id="ARBA00022771"/>
    </source>
</evidence>
<comment type="caution">
    <text evidence="7">The sequence shown here is derived from an EMBL/GenBank/DDBJ whole genome shotgun (WGS) entry which is preliminary data.</text>
</comment>
<gene>
    <name evidence="7" type="ORF">Asi03nite_14620</name>
</gene>
<protein>
    <recommendedName>
        <fullName evidence="6">RanBP2-type domain-containing protein</fullName>
    </recommendedName>
</protein>
<keyword evidence="1" id="KW-0479">Metal-binding</keyword>
<feature type="transmembrane region" description="Helical" evidence="5">
    <location>
        <begin position="100"/>
        <end position="119"/>
    </location>
</feature>
<keyword evidence="2" id="KW-0863">Zinc-finger</keyword>
<feature type="domain" description="RanBP2-type" evidence="6">
    <location>
        <begin position="5"/>
        <end position="24"/>
    </location>
</feature>
<keyword evidence="5" id="KW-1133">Transmembrane helix</keyword>
<accession>A0A919TIQ8</accession>
<keyword evidence="5" id="KW-0812">Transmembrane</keyword>
<dbReference type="InterPro" id="IPR001876">
    <property type="entry name" value="Znf_RanBP2"/>
</dbReference>